<comment type="caution">
    <text evidence="2">The sequence shown here is derived from an EMBL/GenBank/DDBJ whole genome shotgun (WGS) entry which is preliminary data.</text>
</comment>
<dbReference type="SUPFAM" id="SSF46689">
    <property type="entry name" value="Homeodomain-like"/>
    <property type="match status" value="1"/>
</dbReference>
<dbReference type="EMBL" id="JAQQXT010000009">
    <property type="protein sequence ID" value="MDC8773040.1"/>
    <property type="molecule type" value="Genomic_DNA"/>
</dbReference>
<dbReference type="Pfam" id="PF13592">
    <property type="entry name" value="HTH_33"/>
    <property type="match status" value="1"/>
</dbReference>
<dbReference type="Proteomes" id="UP001221189">
    <property type="component" value="Unassembled WGS sequence"/>
</dbReference>
<organism evidence="2 3">
    <name type="scientific">Roseateles albus</name>
    <dbReference type="NCBI Taxonomy" id="2987525"/>
    <lineage>
        <taxon>Bacteria</taxon>
        <taxon>Pseudomonadati</taxon>
        <taxon>Pseudomonadota</taxon>
        <taxon>Betaproteobacteria</taxon>
        <taxon>Burkholderiales</taxon>
        <taxon>Sphaerotilaceae</taxon>
        <taxon>Roseateles</taxon>
    </lineage>
</organism>
<evidence type="ECO:0000313" key="2">
    <source>
        <dbReference type="EMBL" id="MDC8773040.1"/>
    </source>
</evidence>
<gene>
    <name evidence="2" type="ORF">PRZ03_15745</name>
</gene>
<name>A0ABT5KJC6_9BURK</name>
<protein>
    <submittedName>
        <fullName evidence="2">Winged helix-turn-helix domain-containing protein</fullName>
    </submittedName>
</protein>
<dbReference type="InterPro" id="IPR009057">
    <property type="entry name" value="Homeodomain-like_sf"/>
</dbReference>
<keyword evidence="3" id="KW-1185">Reference proteome</keyword>
<evidence type="ECO:0000313" key="3">
    <source>
        <dbReference type="Proteomes" id="UP001221189"/>
    </source>
</evidence>
<feature type="domain" description="Winged helix-turn helix" evidence="1">
    <location>
        <begin position="95"/>
        <end position="150"/>
    </location>
</feature>
<proteinExistence type="predicted"/>
<evidence type="ECO:0000259" key="1">
    <source>
        <dbReference type="Pfam" id="PF13592"/>
    </source>
</evidence>
<reference evidence="2 3" key="1">
    <citation type="submission" date="2022-10" db="EMBL/GenBank/DDBJ databases">
        <title>Paucibacter sp. hw1 Genome sequencing.</title>
        <authorList>
            <person name="Park S."/>
        </authorList>
    </citation>
    <scope>NUCLEOTIDE SEQUENCE [LARGE SCALE GENOMIC DNA]</scope>
    <source>
        <strain evidence="3">hw1</strain>
    </source>
</reference>
<sequence>MRSLPPAARQARRMQVVALRAAGSSYRDIAAQTGLSRTGVFDICKRVDAIGAPALDDAPKGRQTGHGGMLDAAQCGVVRALIFGQTPDRLALPYPLWTKAAVIQLIGTRFGIRMSDRTVALYLARWGLRPPKPMAKASLRSGVKSRQWLQATYPGIAARARIEDAEINWVDEGELGLSGSLLSVFSTVNNRGQMHWASYAGALDAHKLIALLRRRIQVSTRKIILILNPLCVHRADRVVAWLVEHEDAIEVVHLPAMVQV</sequence>
<accession>A0ABT5KJC6</accession>
<dbReference type="InterPro" id="IPR025959">
    <property type="entry name" value="Winged_HTH_dom"/>
</dbReference>